<evidence type="ECO:0000313" key="1">
    <source>
        <dbReference type="EMBL" id="KYP55072.1"/>
    </source>
</evidence>
<dbReference type="Proteomes" id="UP000075243">
    <property type="component" value="Chromosome 11"/>
</dbReference>
<dbReference type="EMBL" id="CM003613">
    <property type="protein sequence ID" value="KYP55072.1"/>
    <property type="molecule type" value="Genomic_DNA"/>
</dbReference>
<sequence length="78" mass="9079">MRVVRADLGLSVCSPQLEETYVDPSLFRYSLSVYNITIFYDCPRFAFKYNFTCGSSLSYFQVEYEGLFQAFPQLQSCK</sequence>
<reference evidence="1 2" key="1">
    <citation type="journal article" date="2012" name="Nat. Biotechnol.">
        <title>Draft genome sequence of pigeonpea (Cajanus cajan), an orphan legume crop of resource-poor farmers.</title>
        <authorList>
            <person name="Varshney R.K."/>
            <person name="Chen W."/>
            <person name="Li Y."/>
            <person name="Bharti A.K."/>
            <person name="Saxena R.K."/>
            <person name="Schlueter J.A."/>
            <person name="Donoghue M.T."/>
            <person name="Azam S."/>
            <person name="Fan G."/>
            <person name="Whaley A.M."/>
            <person name="Farmer A.D."/>
            <person name="Sheridan J."/>
            <person name="Iwata A."/>
            <person name="Tuteja R."/>
            <person name="Penmetsa R.V."/>
            <person name="Wu W."/>
            <person name="Upadhyaya H.D."/>
            <person name="Yang S.P."/>
            <person name="Shah T."/>
            <person name="Saxena K.B."/>
            <person name="Michael T."/>
            <person name="McCombie W.R."/>
            <person name="Yang B."/>
            <person name="Zhang G."/>
            <person name="Yang H."/>
            <person name="Wang J."/>
            <person name="Spillane C."/>
            <person name="Cook D.R."/>
            <person name="May G.D."/>
            <person name="Xu X."/>
            <person name="Jackson S.A."/>
        </authorList>
    </citation>
    <scope>NUCLEOTIDE SEQUENCE [LARGE SCALE GENOMIC DNA]</scope>
    <source>
        <strain evidence="2">cv. Asha</strain>
    </source>
</reference>
<accession>A0A151SJY7</accession>
<gene>
    <name evidence="1" type="ORF">KK1_001277</name>
</gene>
<evidence type="ECO:0000313" key="2">
    <source>
        <dbReference type="Proteomes" id="UP000075243"/>
    </source>
</evidence>
<dbReference type="AlphaFoldDB" id="A0A151SJY7"/>
<dbReference type="Gramene" id="C.cajan_01245.t">
    <property type="protein sequence ID" value="C.cajan_01245.t.cds1"/>
    <property type="gene ID" value="C.cajan_01245"/>
</dbReference>
<name>A0A151SJY7_CAJCA</name>
<keyword evidence="2" id="KW-1185">Reference proteome</keyword>
<protein>
    <submittedName>
        <fullName evidence="1">Uncharacterized protein</fullName>
    </submittedName>
</protein>
<organism evidence="1 2">
    <name type="scientific">Cajanus cajan</name>
    <name type="common">Pigeon pea</name>
    <name type="synonym">Cajanus indicus</name>
    <dbReference type="NCBI Taxonomy" id="3821"/>
    <lineage>
        <taxon>Eukaryota</taxon>
        <taxon>Viridiplantae</taxon>
        <taxon>Streptophyta</taxon>
        <taxon>Embryophyta</taxon>
        <taxon>Tracheophyta</taxon>
        <taxon>Spermatophyta</taxon>
        <taxon>Magnoliopsida</taxon>
        <taxon>eudicotyledons</taxon>
        <taxon>Gunneridae</taxon>
        <taxon>Pentapetalae</taxon>
        <taxon>rosids</taxon>
        <taxon>fabids</taxon>
        <taxon>Fabales</taxon>
        <taxon>Fabaceae</taxon>
        <taxon>Papilionoideae</taxon>
        <taxon>50 kb inversion clade</taxon>
        <taxon>NPAAA clade</taxon>
        <taxon>indigoferoid/millettioid clade</taxon>
        <taxon>Phaseoleae</taxon>
        <taxon>Cajanus</taxon>
    </lineage>
</organism>
<proteinExistence type="predicted"/>